<protein>
    <submittedName>
        <fullName evidence="1">MafI family immunity protein</fullName>
    </submittedName>
</protein>
<accession>A0A9X1NKH2</accession>
<dbReference type="Proteomes" id="UP001138997">
    <property type="component" value="Unassembled WGS sequence"/>
</dbReference>
<sequence length="87" mass="9920">MRRQSPAPEIRSYVQDLGERLPAEARADVLDWLDHNEWLLALEVMADELSEAGGTLEAGEWDRLVALVQRCGGDLARFDMLQPFPRR</sequence>
<evidence type="ECO:0000313" key="2">
    <source>
        <dbReference type="Proteomes" id="UP001138997"/>
    </source>
</evidence>
<dbReference type="EMBL" id="JAJOMB010000025">
    <property type="protein sequence ID" value="MCD5315930.1"/>
    <property type="molecule type" value="Genomic_DNA"/>
</dbReference>
<reference evidence="1" key="1">
    <citation type="submission" date="2021-11" db="EMBL/GenBank/DDBJ databases">
        <title>Streptomyces corallinus and Kineosporia corallina sp. nov., two new coral-derived marine actinobacteria.</title>
        <authorList>
            <person name="Buangrab K."/>
            <person name="Sutthacheep M."/>
            <person name="Yeemin T."/>
            <person name="Harunari E."/>
            <person name="Igarashi Y."/>
            <person name="Sripreechasak P."/>
            <person name="Kanchanasin P."/>
            <person name="Tanasupawat S."/>
            <person name="Phongsopitanun W."/>
        </authorList>
    </citation>
    <scope>NUCLEOTIDE SEQUENCE</scope>
    <source>
        <strain evidence="1">JCM 31032</strain>
    </source>
</reference>
<organism evidence="1 2">
    <name type="scientific">Kineosporia babensis</name>
    <dbReference type="NCBI Taxonomy" id="499548"/>
    <lineage>
        <taxon>Bacteria</taxon>
        <taxon>Bacillati</taxon>
        <taxon>Actinomycetota</taxon>
        <taxon>Actinomycetes</taxon>
        <taxon>Kineosporiales</taxon>
        <taxon>Kineosporiaceae</taxon>
        <taxon>Kineosporia</taxon>
    </lineage>
</organism>
<comment type="caution">
    <text evidence="1">The sequence shown here is derived from an EMBL/GenBank/DDBJ whole genome shotgun (WGS) entry which is preliminary data.</text>
</comment>
<dbReference type="AlphaFoldDB" id="A0A9X1NKH2"/>
<proteinExistence type="predicted"/>
<keyword evidence="2" id="KW-1185">Reference proteome</keyword>
<dbReference type="NCBIfam" id="NF033691">
    <property type="entry name" value="immunity_MafI"/>
    <property type="match status" value="1"/>
</dbReference>
<name>A0A9X1NKH2_9ACTN</name>
<dbReference type="InterPro" id="IPR047880">
    <property type="entry name" value="MafI-like"/>
</dbReference>
<dbReference type="RefSeq" id="WP_231448750.1">
    <property type="nucleotide sequence ID" value="NZ_JAJOMB010000025.1"/>
</dbReference>
<gene>
    <name evidence="1" type="ORF">LR394_34050</name>
</gene>
<evidence type="ECO:0000313" key="1">
    <source>
        <dbReference type="EMBL" id="MCD5315930.1"/>
    </source>
</evidence>